<reference evidence="2 3" key="1">
    <citation type="submission" date="2019-11" db="EMBL/GenBank/DDBJ databases">
        <title>Whole genome sequence of Oryza granulata.</title>
        <authorList>
            <person name="Li W."/>
        </authorList>
    </citation>
    <scope>NUCLEOTIDE SEQUENCE [LARGE SCALE GENOMIC DNA]</scope>
    <source>
        <strain evidence="3">cv. Menghai</strain>
        <tissue evidence="2">Leaf</tissue>
    </source>
</reference>
<sequence length="107" mass="11465">MPIRTLHPPVPPVGSSLSARRSRSHDCAVVPLLGLAAHPSDHGVKQGVALSRHRRQTAIPQSDPTSPSPMPYHSQLTRSRQPSPRAHPGDATTVSPSMPATFLCPSW</sequence>
<organism evidence="2 3">
    <name type="scientific">Oryza meyeriana var. granulata</name>
    <dbReference type="NCBI Taxonomy" id="110450"/>
    <lineage>
        <taxon>Eukaryota</taxon>
        <taxon>Viridiplantae</taxon>
        <taxon>Streptophyta</taxon>
        <taxon>Embryophyta</taxon>
        <taxon>Tracheophyta</taxon>
        <taxon>Spermatophyta</taxon>
        <taxon>Magnoliopsida</taxon>
        <taxon>Liliopsida</taxon>
        <taxon>Poales</taxon>
        <taxon>Poaceae</taxon>
        <taxon>BOP clade</taxon>
        <taxon>Oryzoideae</taxon>
        <taxon>Oryzeae</taxon>
        <taxon>Oryzinae</taxon>
        <taxon>Oryza</taxon>
        <taxon>Oryza meyeriana</taxon>
    </lineage>
</organism>
<dbReference type="EMBL" id="SPHZ02000008">
    <property type="protein sequence ID" value="KAF0904996.1"/>
    <property type="molecule type" value="Genomic_DNA"/>
</dbReference>
<dbReference type="Proteomes" id="UP000479710">
    <property type="component" value="Unassembled WGS sequence"/>
</dbReference>
<gene>
    <name evidence="2" type="ORF">E2562_039420</name>
</gene>
<feature type="region of interest" description="Disordered" evidence="1">
    <location>
        <begin position="1"/>
        <end position="23"/>
    </location>
</feature>
<evidence type="ECO:0000313" key="2">
    <source>
        <dbReference type="EMBL" id="KAF0904996.1"/>
    </source>
</evidence>
<accession>A0A6G1CXR8</accession>
<evidence type="ECO:0000313" key="3">
    <source>
        <dbReference type="Proteomes" id="UP000479710"/>
    </source>
</evidence>
<evidence type="ECO:0000256" key="1">
    <source>
        <dbReference type="SAM" id="MobiDB-lite"/>
    </source>
</evidence>
<dbReference type="AlphaFoldDB" id="A0A6G1CXR8"/>
<comment type="caution">
    <text evidence="2">The sequence shown here is derived from an EMBL/GenBank/DDBJ whole genome shotgun (WGS) entry which is preliminary data.</text>
</comment>
<name>A0A6G1CXR8_9ORYZ</name>
<proteinExistence type="predicted"/>
<protein>
    <submittedName>
        <fullName evidence="2">Uncharacterized protein</fullName>
    </submittedName>
</protein>
<keyword evidence="3" id="KW-1185">Reference proteome</keyword>
<feature type="region of interest" description="Disordered" evidence="1">
    <location>
        <begin position="36"/>
        <end position="107"/>
    </location>
</feature>